<dbReference type="Proteomes" id="UP000008148">
    <property type="component" value="Chromosome"/>
</dbReference>
<gene>
    <name evidence="1" type="ordered locus">CKO_03294</name>
</gene>
<organism evidence="1 2">
    <name type="scientific">Citrobacter koseri (strain ATCC BAA-895 / CDC 4225-83 / SGSC4696)</name>
    <dbReference type="NCBI Taxonomy" id="290338"/>
    <lineage>
        <taxon>Bacteria</taxon>
        <taxon>Pseudomonadati</taxon>
        <taxon>Pseudomonadota</taxon>
        <taxon>Gammaproteobacteria</taxon>
        <taxon>Enterobacterales</taxon>
        <taxon>Enterobacteriaceae</taxon>
        <taxon>Citrobacter</taxon>
    </lineage>
</organism>
<sequence>MPASPLITTLPHKFPLKGVYGAEEKLVKQVRTLTGVKNPMYTANISVD</sequence>
<dbReference type="HOGENOM" id="CLU_2935496_0_0_6"/>
<name>A8ALL6_CITK8</name>
<dbReference type="AlphaFoldDB" id="A8ALL6"/>
<evidence type="ECO:0000313" key="2">
    <source>
        <dbReference type="Proteomes" id="UP000008148"/>
    </source>
</evidence>
<accession>A8ALL6</accession>
<reference evidence="1 2" key="1">
    <citation type="submission" date="2007-08" db="EMBL/GenBank/DDBJ databases">
        <authorList>
            <consortium name="The Citrobacter koseri Genome Sequencing Project"/>
            <person name="McClelland M."/>
            <person name="Sanderson E.K."/>
            <person name="Porwollik S."/>
            <person name="Spieth J."/>
            <person name="Clifton W.S."/>
            <person name="Latreille P."/>
            <person name="Courtney L."/>
            <person name="Wang C."/>
            <person name="Pepin K."/>
            <person name="Bhonagiri V."/>
            <person name="Nash W."/>
            <person name="Johnson M."/>
            <person name="Thiruvilangam P."/>
            <person name="Wilson R."/>
        </authorList>
    </citation>
    <scope>NUCLEOTIDE SEQUENCE [LARGE SCALE GENOMIC DNA]</scope>
    <source>
        <strain evidence="2">ATCC BAA-895 / CDC 4225-83 / SGSC4696</strain>
    </source>
</reference>
<keyword evidence="2" id="KW-1185">Reference proteome</keyword>
<dbReference type="KEGG" id="cko:CKO_03294"/>
<proteinExistence type="predicted"/>
<dbReference type="EMBL" id="CP000822">
    <property type="protein sequence ID" value="ABV14378.1"/>
    <property type="molecule type" value="Genomic_DNA"/>
</dbReference>
<evidence type="ECO:0000313" key="1">
    <source>
        <dbReference type="EMBL" id="ABV14378.1"/>
    </source>
</evidence>
<dbReference type="STRING" id="290338.CKO_03294"/>
<protein>
    <submittedName>
        <fullName evidence="1">Uncharacterized protein</fullName>
    </submittedName>
</protein>